<proteinExistence type="predicted"/>
<sequence>LFVQKGEPLLGFPSHAPYMPGERRYSSDERNVRRKLIRSAKEQNSQGLPWCHSGSAQWKVHETEGSIIATTVTRISLGQVMEDRNSFSRNSVSTSVSITPEEFVPT</sequence>
<dbReference type="EMBL" id="BDGG01000001">
    <property type="protein sequence ID" value="GAU87347.1"/>
    <property type="molecule type" value="Genomic_DNA"/>
</dbReference>
<protein>
    <submittedName>
        <fullName evidence="1">Uncharacterized protein</fullName>
    </submittedName>
</protein>
<dbReference type="Proteomes" id="UP000186922">
    <property type="component" value="Unassembled WGS sequence"/>
</dbReference>
<evidence type="ECO:0000313" key="2">
    <source>
        <dbReference type="Proteomes" id="UP000186922"/>
    </source>
</evidence>
<reference evidence="1 2" key="1">
    <citation type="journal article" date="2016" name="Nat. Commun.">
        <title>Extremotolerant tardigrade genome and improved radiotolerance of human cultured cells by tardigrade-unique protein.</title>
        <authorList>
            <person name="Hashimoto T."/>
            <person name="Horikawa D.D."/>
            <person name="Saito Y."/>
            <person name="Kuwahara H."/>
            <person name="Kozuka-Hata H."/>
            <person name="Shin-I T."/>
            <person name="Minakuchi Y."/>
            <person name="Ohishi K."/>
            <person name="Motoyama A."/>
            <person name="Aizu T."/>
            <person name="Enomoto A."/>
            <person name="Kondo K."/>
            <person name="Tanaka S."/>
            <person name="Hara Y."/>
            <person name="Koshikawa S."/>
            <person name="Sagara H."/>
            <person name="Miura T."/>
            <person name="Yokobori S."/>
            <person name="Miyagawa K."/>
            <person name="Suzuki Y."/>
            <person name="Kubo T."/>
            <person name="Oyama M."/>
            <person name="Kohara Y."/>
            <person name="Fujiyama A."/>
            <person name="Arakawa K."/>
            <person name="Katayama T."/>
            <person name="Toyoda A."/>
            <person name="Kunieda T."/>
        </authorList>
    </citation>
    <scope>NUCLEOTIDE SEQUENCE [LARGE SCALE GENOMIC DNA]</scope>
    <source>
        <strain evidence="1 2">YOKOZUNA-1</strain>
    </source>
</reference>
<name>A0A1D1UJD1_RAMVA</name>
<keyword evidence="2" id="KW-1185">Reference proteome</keyword>
<feature type="non-terminal residue" evidence="1">
    <location>
        <position position="1"/>
    </location>
</feature>
<comment type="caution">
    <text evidence="1">The sequence shown here is derived from an EMBL/GenBank/DDBJ whole genome shotgun (WGS) entry which is preliminary data.</text>
</comment>
<accession>A0A1D1UJD1</accession>
<dbReference type="AlphaFoldDB" id="A0A1D1UJD1"/>
<evidence type="ECO:0000313" key="1">
    <source>
        <dbReference type="EMBL" id="GAU87347.1"/>
    </source>
</evidence>
<organism evidence="1 2">
    <name type="scientific">Ramazzottius varieornatus</name>
    <name type="common">Water bear</name>
    <name type="synonym">Tardigrade</name>
    <dbReference type="NCBI Taxonomy" id="947166"/>
    <lineage>
        <taxon>Eukaryota</taxon>
        <taxon>Metazoa</taxon>
        <taxon>Ecdysozoa</taxon>
        <taxon>Tardigrada</taxon>
        <taxon>Eutardigrada</taxon>
        <taxon>Parachela</taxon>
        <taxon>Hypsibioidea</taxon>
        <taxon>Ramazzottiidae</taxon>
        <taxon>Ramazzottius</taxon>
    </lineage>
</organism>
<gene>
    <name evidence="1" type="primary">RvY_00214</name>
    <name evidence="1" type="synonym">RvY_00214.1</name>
    <name evidence="1" type="ORF">RvY_00214-1</name>
</gene>